<comment type="subcellular location">
    <subcellularLocation>
        <location evidence="1">Membrane</location>
    </subcellularLocation>
</comment>
<feature type="domain" description="HemY N-terminal" evidence="6">
    <location>
        <begin position="47"/>
        <end position="153"/>
    </location>
</feature>
<dbReference type="HOGENOM" id="CLU_028454_0_0_5"/>
<dbReference type="Pfam" id="PF07219">
    <property type="entry name" value="HemY_N"/>
    <property type="match status" value="1"/>
</dbReference>
<evidence type="ECO:0000256" key="3">
    <source>
        <dbReference type="ARBA" id="ARBA00022989"/>
    </source>
</evidence>
<dbReference type="eggNOG" id="COG3898">
    <property type="taxonomic scope" value="Bacteria"/>
</dbReference>
<keyword evidence="8" id="KW-1185">Reference proteome</keyword>
<protein>
    <submittedName>
        <fullName evidence="7">HemY-like</fullName>
    </submittedName>
</protein>
<evidence type="ECO:0000313" key="7">
    <source>
        <dbReference type="EMBL" id="CCG09118.1"/>
    </source>
</evidence>
<sequence length="461" mass="50081">MRWPRWVRPGPATPATRKDEAMTRFLLFLLFTALLVGVAVGLANNPGALTVDWIGWHLETTASLSLVALLILIGVILLVYRLYGGVRRLPGFFGRGLHERRLKRAGLLLGEGLAAVRGGDLPLARKALREVERLLPDAVGAQLLAAETAAAQGDTEKARDMFNALRENPKFRAVGRRGLMDLAQAAGDEDTVLAMAREGVAAGVTAPWASGTLLPILVRRGQWEEAMMVLGRWSGRAGRSGRADDPQRYVKAALLTAQARHVIALGAPAQAQRLVQQALMLDPGLIEATLIAARLLLAEGKGRKAQQMLEALWRSQPQPDIAELYLSIDDDGDPLKRLQRVETLVASTPEAPQSRIALARAALAARLWGQARQALDPLVRVKPSPEVCRLVAQLEEGENQDLALANQWLLHALSAEPDEAWTCERCGTTHSRWDPVCSSCGALGTIGWRRTTRPALPQPDA</sequence>
<dbReference type="Proteomes" id="UP000033220">
    <property type="component" value="Chromosome DSM 122"/>
</dbReference>
<keyword evidence="4 5" id="KW-0472">Membrane</keyword>
<evidence type="ECO:0000256" key="2">
    <source>
        <dbReference type="ARBA" id="ARBA00022692"/>
    </source>
</evidence>
<organism evidence="7 8">
    <name type="scientific">Pararhodospirillum photometricum DSM 122</name>
    <dbReference type="NCBI Taxonomy" id="1150469"/>
    <lineage>
        <taxon>Bacteria</taxon>
        <taxon>Pseudomonadati</taxon>
        <taxon>Pseudomonadota</taxon>
        <taxon>Alphaproteobacteria</taxon>
        <taxon>Rhodospirillales</taxon>
        <taxon>Rhodospirillaceae</taxon>
        <taxon>Pararhodospirillum</taxon>
    </lineage>
</organism>
<dbReference type="SUPFAM" id="SSF48452">
    <property type="entry name" value="TPR-like"/>
    <property type="match status" value="2"/>
</dbReference>
<evidence type="ECO:0000256" key="5">
    <source>
        <dbReference type="SAM" id="Phobius"/>
    </source>
</evidence>
<dbReference type="PATRIC" id="fig|1150469.3.peg.2835"/>
<dbReference type="Gene3D" id="1.25.40.10">
    <property type="entry name" value="Tetratricopeptide repeat domain"/>
    <property type="match status" value="2"/>
</dbReference>
<dbReference type="STRING" id="1150469.RSPPHO_02492"/>
<dbReference type="GO" id="GO:0016020">
    <property type="term" value="C:membrane"/>
    <property type="evidence" value="ECO:0007669"/>
    <property type="project" value="UniProtKB-SubCell"/>
</dbReference>
<evidence type="ECO:0000256" key="4">
    <source>
        <dbReference type="ARBA" id="ARBA00023136"/>
    </source>
</evidence>
<accession>H6SMI3</accession>
<name>H6SMI3_PARPM</name>
<evidence type="ECO:0000313" key="8">
    <source>
        <dbReference type="Proteomes" id="UP000033220"/>
    </source>
</evidence>
<gene>
    <name evidence="7" type="ORF">RSPPHO_02492</name>
</gene>
<dbReference type="AlphaFoldDB" id="H6SMI3"/>
<dbReference type="EMBL" id="HE663493">
    <property type="protein sequence ID" value="CCG09118.1"/>
    <property type="molecule type" value="Genomic_DNA"/>
</dbReference>
<dbReference type="InterPro" id="IPR010817">
    <property type="entry name" value="HemY_N"/>
</dbReference>
<evidence type="ECO:0000256" key="1">
    <source>
        <dbReference type="ARBA" id="ARBA00004370"/>
    </source>
</evidence>
<feature type="transmembrane region" description="Helical" evidence="5">
    <location>
        <begin position="21"/>
        <end position="42"/>
    </location>
</feature>
<keyword evidence="2 5" id="KW-0812">Transmembrane</keyword>
<evidence type="ECO:0000259" key="6">
    <source>
        <dbReference type="Pfam" id="PF07219"/>
    </source>
</evidence>
<proteinExistence type="predicted"/>
<keyword evidence="3 5" id="KW-1133">Transmembrane helix</keyword>
<dbReference type="InterPro" id="IPR011990">
    <property type="entry name" value="TPR-like_helical_dom_sf"/>
</dbReference>
<dbReference type="KEGG" id="rpm:RSPPHO_02492"/>
<feature type="transmembrane region" description="Helical" evidence="5">
    <location>
        <begin position="62"/>
        <end position="83"/>
    </location>
</feature>
<dbReference type="Pfam" id="PF14559">
    <property type="entry name" value="TPR_19"/>
    <property type="match status" value="1"/>
</dbReference>
<reference evidence="7 8" key="1">
    <citation type="submission" date="2012-02" db="EMBL/GenBank/DDBJ databases">
        <title>Shotgun genome sequence of Phaeospirillum photometricum DSM 122.</title>
        <authorList>
            <person name="Duquesne K."/>
            <person name="Sturgis J."/>
        </authorList>
    </citation>
    <scope>NUCLEOTIDE SEQUENCE [LARGE SCALE GENOMIC DNA]</scope>
    <source>
        <strain evidence="8">DSM122</strain>
    </source>
</reference>